<feature type="domain" description="Condensation" evidence="1">
    <location>
        <begin position="23"/>
        <end position="144"/>
    </location>
</feature>
<dbReference type="Proteomes" id="UP000461730">
    <property type="component" value="Unassembled WGS sequence"/>
</dbReference>
<keyword evidence="3" id="KW-1185">Reference proteome</keyword>
<evidence type="ECO:0000313" key="3">
    <source>
        <dbReference type="Proteomes" id="UP000461730"/>
    </source>
</evidence>
<gene>
    <name evidence="2" type="ORF">GO493_22915</name>
</gene>
<dbReference type="InterPro" id="IPR023213">
    <property type="entry name" value="CAT-like_dom_sf"/>
</dbReference>
<name>A0A7K1UA10_9BACT</name>
<dbReference type="SUPFAM" id="SSF52777">
    <property type="entry name" value="CoA-dependent acyltransferases"/>
    <property type="match status" value="2"/>
</dbReference>
<proteinExistence type="predicted"/>
<dbReference type="RefSeq" id="WP_157308560.1">
    <property type="nucleotide sequence ID" value="NZ_WRXN01000011.1"/>
</dbReference>
<dbReference type="Gene3D" id="3.30.559.30">
    <property type="entry name" value="Nonribosomal peptide synthetase, condensation domain"/>
    <property type="match status" value="1"/>
</dbReference>
<dbReference type="EMBL" id="WRXN01000011">
    <property type="protein sequence ID" value="MVT11138.1"/>
    <property type="molecule type" value="Genomic_DNA"/>
</dbReference>
<dbReference type="InterPro" id="IPR052058">
    <property type="entry name" value="Alcohol_O-acetyltransferase"/>
</dbReference>
<reference evidence="2 3" key="1">
    <citation type="submission" date="2019-12" db="EMBL/GenBank/DDBJ databases">
        <title>Chitinophaga sp. strain ysch24 (GDMCC 1.1355), whole genome shotgun sequence.</title>
        <authorList>
            <person name="Zhang X."/>
        </authorList>
    </citation>
    <scope>NUCLEOTIDE SEQUENCE [LARGE SCALE GENOMIC DNA]</scope>
    <source>
        <strain evidence="3">ysch24</strain>
    </source>
</reference>
<sequence length="424" mass="48135">MNRYLILGERIMFVEAGATVNCIFTAKVRGNIIPERLTNALKKVQDKHALLKVVIREDEKGRPYFVSDTQIPPIPVEIRERQSDNDWLAVSASEWHHSFQVRKMPLARVVWLRGEEVSELMLVCAHCICDGSSILTLMREILQVLDEPDTVLTPYEPFSSVQAFLPPALLANKWLRIKAGMIRAIAGIVLRLKTPRIKTPPGNSYMVHWKMDAEASRALVNRCREEKTSLHAAFSVAFLEAYQHVMGNAAKGRVICPVDIRRFLPELKKDQMFAFAPIAELSVEKDSTAGFWTKTRMLKNDLTAKIDGMNIHELLFMSEYFHSSAPQMIAFLKATEGNHDVTLSNMGKLDIPDNYNSFHLETIYSPSAGFPWRNPNTLVISTFRDQADFSFISGEHFLAEKDARAISDRMQALLEEKESVLQEL</sequence>
<dbReference type="Gene3D" id="3.30.559.10">
    <property type="entry name" value="Chloramphenicol acetyltransferase-like domain"/>
    <property type="match status" value="1"/>
</dbReference>
<comment type="caution">
    <text evidence="2">The sequence shown here is derived from an EMBL/GenBank/DDBJ whole genome shotgun (WGS) entry which is preliminary data.</text>
</comment>
<accession>A0A7K1UA10</accession>
<dbReference type="PANTHER" id="PTHR28037">
    <property type="entry name" value="ALCOHOL O-ACETYLTRANSFERASE 1-RELATED"/>
    <property type="match status" value="1"/>
</dbReference>
<protein>
    <recommendedName>
        <fullName evidence="1">Condensation domain-containing protein</fullName>
    </recommendedName>
</protein>
<dbReference type="Pfam" id="PF00668">
    <property type="entry name" value="Condensation"/>
    <property type="match status" value="1"/>
</dbReference>
<evidence type="ECO:0000313" key="2">
    <source>
        <dbReference type="EMBL" id="MVT11138.1"/>
    </source>
</evidence>
<dbReference type="GO" id="GO:0003824">
    <property type="term" value="F:catalytic activity"/>
    <property type="evidence" value="ECO:0007669"/>
    <property type="project" value="InterPro"/>
</dbReference>
<dbReference type="InterPro" id="IPR001242">
    <property type="entry name" value="Condensation_dom"/>
</dbReference>
<organism evidence="2 3">
    <name type="scientific">Chitinophaga tropicalis</name>
    <dbReference type="NCBI Taxonomy" id="2683588"/>
    <lineage>
        <taxon>Bacteria</taxon>
        <taxon>Pseudomonadati</taxon>
        <taxon>Bacteroidota</taxon>
        <taxon>Chitinophagia</taxon>
        <taxon>Chitinophagales</taxon>
        <taxon>Chitinophagaceae</taxon>
        <taxon>Chitinophaga</taxon>
    </lineage>
</organism>
<dbReference type="AlphaFoldDB" id="A0A7K1UA10"/>
<evidence type="ECO:0000259" key="1">
    <source>
        <dbReference type="Pfam" id="PF00668"/>
    </source>
</evidence>
<dbReference type="PANTHER" id="PTHR28037:SF1">
    <property type="entry name" value="ALCOHOL O-ACETYLTRANSFERASE 1-RELATED"/>
    <property type="match status" value="1"/>
</dbReference>